<name>L0KQM5_MESAW</name>
<evidence type="ECO:0000313" key="3">
    <source>
        <dbReference type="EMBL" id="AGB47411.1"/>
    </source>
</evidence>
<dbReference type="SUPFAM" id="SSF47598">
    <property type="entry name" value="Ribbon-helix-helix"/>
    <property type="match status" value="1"/>
</dbReference>
<dbReference type="CDD" id="cd22231">
    <property type="entry name" value="RHH_NikR_HicB-like"/>
    <property type="match status" value="1"/>
</dbReference>
<dbReference type="InterPro" id="IPR010985">
    <property type="entry name" value="Ribbon_hlx_hlx"/>
</dbReference>
<protein>
    <submittedName>
        <fullName evidence="3">Putative transcriptional regulators containing the CopG/Arc/MetJ DNA-binding domain</fullName>
    </submittedName>
</protein>
<dbReference type="InterPro" id="IPR022789">
    <property type="entry name" value="ParD"/>
</dbReference>
<accession>L0KQM5</accession>
<evidence type="ECO:0000256" key="1">
    <source>
        <dbReference type="ARBA" id="ARBA00008580"/>
    </source>
</evidence>
<keyword evidence="4" id="KW-1185">Reference proteome</keyword>
<dbReference type="KEGG" id="mam:Mesau_05100"/>
<organism evidence="3 4">
    <name type="scientific">Mesorhizobium australicum (strain HAMBI 3006 / LMG 24608 / WSM2073)</name>
    <dbReference type="NCBI Taxonomy" id="754035"/>
    <lineage>
        <taxon>Bacteria</taxon>
        <taxon>Pseudomonadati</taxon>
        <taxon>Pseudomonadota</taxon>
        <taxon>Alphaproteobacteria</taxon>
        <taxon>Hyphomicrobiales</taxon>
        <taxon>Phyllobacteriaceae</taxon>
        <taxon>Mesorhizobium</taxon>
    </lineage>
</organism>
<reference evidence="4" key="1">
    <citation type="submission" date="2012-02" db="EMBL/GenBank/DDBJ databases">
        <title>Complete sequence of Mesorhizobium australicum WSM2073.</title>
        <authorList>
            <person name="Lucas S."/>
            <person name="Han J."/>
            <person name="Lapidus A."/>
            <person name="Cheng J.-F."/>
            <person name="Goodwin L."/>
            <person name="Pitluck S."/>
            <person name="Peters L."/>
            <person name="Gu W."/>
            <person name="Detter J.C."/>
            <person name="Han C."/>
            <person name="Tapia R."/>
            <person name="Land M."/>
            <person name="Hauser L."/>
            <person name="Kyrpides N."/>
            <person name="Ivanova N."/>
            <person name="Pagani I."/>
            <person name="Reeve W.G."/>
            <person name="Howieson J.G."/>
            <person name="Tiwari R.P."/>
            <person name="O'Hara G.W."/>
            <person name="Atkins C.A."/>
            <person name="Ronson C.W."/>
            <person name="Nandasena K.G."/>
            <person name="Woyke T."/>
        </authorList>
    </citation>
    <scope>NUCLEOTIDE SEQUENCE [LARGE SCALE GENOMIC DNA]</scope>
    <source>
        <strain evidence="4">LMG 24608 / HAMBI 3006 / WSM2073</strain>
    </source>
</reference>
<dbReference type="AlphaFoldDB" id="L0KQM5"/>
<dbReference type="eggNOG" id="COG3609">
    <property type="taxonomic scope" value="Bacteria"/>
</dbReference>
<sequence>MGVIFPTIEQCKRGRSVANVEKMSVAVTPQQAALMREAVEAGEYATASEIVREAMRDWLAKRELRHDDVRRLRRLWDEGKASGRPEPVDFDVLRKEARRELTEASRNGR</sequence>
<evidence type="ECO:0000256" key="2">
    <source>
        <dbReference type="ARBA" id="ARBA00022649"/>
    </source>
</evidence>
<dbReference type="EMBL" id="CP003358">
    <property type="protein sequence ID" value="AGB47411.1"/>
    <property type="molecule type" value="Genomic_DNA"/>
</dbReference>
<dbReference type="Proteomes" id="UP000010998">
    <property type="component" value="Chromosome"/>
</dbReference>
<dbReference type="STRING" id="754035.Mesau_05100"/>
<dbReference type="Gene3D" id="6.10.10.120">
    <property type="entry name" value="Antitoxin ParD1-like"/>
    <property type="match status" value="1"/>
</dbReference>
<gene>
    <name evidence="3" type="ordered locus">Mesau_05100</name>
</gene>
<proteinExistence type="inferred from homology"/>
<keyword evidence="2" id="KW-1277">Toxin-antitoxin system</keyword>
<keyword evidence="3" id="KW-0238">DNA-binding</keyword>
<dbReference type="GO" id="GO:0006355">
    <property type="term" value="P:regulation of DNA-templated transcription"/>
    <property type="evidence" value="ECO:0007669"/>
    <property type="project" value="InterPro"/>
</dbReference>
<dbReference type="Pfam" id="PF03693">
    <property type="entry name" value="ParD_antitoxin"/>
    <property type="match status" value="1"/>
</dbReference>
<dbReference type="PANTHER" id="PTHR36582">
    <property type="entry name" value="ANTITOXIN PARD"/>
    <property type="match status" value="1"/>
</dbReference>
<comment type="similarity">
    <text evidence="1">Belongs to the ParD antitoxin family.</text>
</comment>
<dbReference type="InterPro" id="IPR038296">
    <property type="entry name" value="ParD_sf"/>
</dbReference>
<dbReference type="PANTHER" id="PTHR36582:SF2">
    <property type="entry name" value="ANTITOXIN PARD"/>
    <property type="match status" value="1"/>
</dbReference>
<dbReference type="GO" id="GO:0003677">
    <property type="term" value="F:DNA binding"/>
    <property type="evidence" value="ECO:0007669"/>
    <property type="project" value="UniProtKB-KW"/>
</dbReference>
<evidence type="ECO:0000313" key="4">
    <source>
        <dbReference type="Proteomes" id="UP000010998"/>
    </source>
</evidence>
<dbReference type="HOGENOM" id="CLU_144805_4_1_5"/>